<dbReference type="EMBL" id="LDOT01000006">
    <property type="protein sequence ID" value="KLV07103.1"/>
    <property type="molecule type" value="Genomic_DNA"/>
</dbReference>
<dbReference type="STRING" id="1195763.ABT56_05970"/>
<dbReference type="PANTHER" id="PTHR36539:SF1">
    <property type="entry name" value="BACTERIAL MICROCOMPARTMENT SHELL VERTEX PROTEIN EUTN"/>
    <property type="match status" value="1"/>
</dbReference>
<keyword evidence="2" id="KW-1283">Bacterial microcompartment</keyword>
<comment type="subcellular location">
    <subcellularLocation>
        <location evidence="1">Bacterial microcompartment</location>
    </subcellularLocation>
</comment>
<dbReference type="RefSeq" id="WP_047877953.1">
    <property type="nucleotide sequence ID" value="NZ_LDOT01000006.1"/>
</dbReference>
<dbReference type="SUPFAM" id="SSF159133">
    <property type="entry name" value="EutN/CcmL-like"/>
    <property type="match status" value="1"/>
</dbReference>
<dbReference type="PATRIC" id="fig|1195763.3.peg.1267"/>
<dbReference type="Pfam" id="PF03319">
    <property type="entry name" value="EutN_CcmL"/>
    <property type="match status" value="1"/>
</dbReference>
<gene>
    <name evidence="3" type="ORF">ABT56_05970</name>
</gene>
<organism evidence="3 4">
    <name type="scientific">Photobacterium aquae</name>
    <dbReference type="NCBI Taxonomy" id="1195763"/>
    <lineage>
        <taxon>Bacteria</taxon>
        <taxon>Pseudomonadati</taxon>
        <taxon>Pseudomonadota</taxon>
        <taxon>Gammaproteobacteria</taxon>
        <taxon>Vibrionales</taxon>
        <taxon>Vibrionaceae</taxon>
        <taxon>Photobacterium</taxon>
    </lineage>
</organism>
<dbReference type="PANTHER" id="PTHR36539">
    <property type="entry name" value="ETHANOLAMINE UTILIZATION PROTEIN EUTN"/>
    <property type="match status" value="1"/>
</dbReference>
<dbReference type="Gene3D" id="2.40.50.220">
    <property type="entry name" value="EutN/Ccml"/>
    <property type="match status" value="1"/>
</dbReference>
<reference evidence="3 4" key="1">
    <citation type="submission" date="2015-05" db="EMBL/GenBank/DDBJ databases">
        <title>Photobacterium galathea sp. nov.</title>
        <authorList>
            <person name="Machado H."/>
            <person name="Gram L."/>
        </authorList>
    </citation>
    <scope>NUCLEOTIDE SEQUENCE [LARGE SCALE GENOMIC DNA]</scope>
    <source>
        <strain evidence="3 4">CGMCC 1.12159</strain>
    </source>
</reference>
<evidence type="ECO:0000256" key="2">
    <source>
        <dbReference type="ARBA" id="ARBA00024446"/>
    </source>
</evidence>
<dbReference type="AlphaFoldDB" id="A0A0J1H5V4"/>
<evidence type="ECO:0000313" key="4">
    <source>
        <dbReference type="Proteomes" id="UP000036097"/>
    </source>
</evidence>
<dbReference type="Proteomes" id="UP000036097">
    <property type="component" value="Unassembled WGS sequence"/>
</dbReference>
<dbReference type="GO" id="GO:0031469">
    <property type="term" value="C:bacterial microcompartment"/>
    <property type="evidence" value="ECO:0007669"/>
    <property type="project" value="UniProtKB-SubCell"/>
</dbReference>
<dbReference type="PROSITE" id="PS51932">
    <property type="entry name" value="BMV"/>
    <property type="match status" value="1"/>
</dbReference>
<accession>A0A0J1H5V4</accession>
<keyword evidence="4" id="KW-1185">Reference proteome</keyword>
<proteinExistence type="predicted"/>
<name>A0A0J1H5V4_9GAMM</name>
<dbReference type="OrthoDB" id="196195at2"/>
<sequence length="99" mass="10687">MRIARVIGHVIATVRSPGMRMDKLCLVEFIDRNGQTNGDLHIAMDQLGAGEGEWVMVVAGSSARTAYSGGSSECPVDLCVVGIIDEVMAADERLYNKFN</sequence>
<dbReference type="InterPro" id="IPR036677">
    <property type="entry name" value="EutN_CcmL_sf"/>
</dbReference>
<dbReference type="CDD" id="cd01614">
    <property type="entry name" value="EutN_CcmL"/>
    <property type="match status" value="1"/>
</dbReference>
<evidence type="ECO:0000256" key="1">
    <source>
        <dbReference type="ARBA" id="ARBA00024322"/>
    </source>
</evidence>
<protein>
    <submittedName>
        <fullName evidence="3">Ethanolamine utilization protein EutN</fullName>
    </submittedName>
</protein>
<dbReference type="InterPro" id="IPR004992">
    <property type="entry name" value="EutN_CcmL"/>
</dbReference>
<comment type="caution">
    <text evidence="3">The sequence shown here is derived from an EMBL/GenBank/DDBJ whole genome shotgun (WGS) entry which is preliminary data.</text>
</comment>
<evidence type="ECO:0000313" key="3">
    <source>
        <dbReference type="EMBL" id="KLV07103.1"/>
    </source>
</evidence>